<dbReference type="FunFam" id="2.50.20.10:FF:000005">
    <property type="entry name" value="Outer membrane lipoprotein carrier protein LolA"/>
    <property type="match status" value="1"/>
</dbReference>
<dbReference type="EMBL" id="AHMT02000015">
    <property type="protein sequence ID" value="EQA63888.1"/>
    <property type="molecule type" value="Genomic_DNA"/>
</dbReference>
<dbReference type="CDD" id="cd16325">
    <property type="entry name" value="LolA"/>
    <property type="match status" value="1"/>
</dbReference>
<comment type="caution">
    <text evidence="2">The sequence shown here is derived from an EMBL/GenBank/DDBJ whole genome shotgun (WGS) entry which is preliminary data.</text>
</comment>
<protein>
    <submittedName>
        <fullName evidence="2">Outer membrane lipoprotein carrier protein LolA</fullName>
    </submittedName>
</protein>
<keyword evidence="1" id="KW-0732">Signal</keyword>
<organism evidence="2 3">
    <name type="scientific">Leptospira alexanderi serovar Manhao 3 str. L 60</name>
    <dbReference type="NCBI Taxonomy" id="1049759"/>
    <lineage>
        <taxon>Bacteria</taxon>
        <taxon>Pseudomonadati</taxon>
        <taxon>Spirochaetota</taxon>
        <taxon>Spirochaetia</taxon>
        <taxon>Leptospirales</taxon>
        <taxon>Leptospiraceae</taxon>
        <taxon>Leptospira</taxon>
    </lineage>
</organism>
<dbReference type="AlphaFoldDB" id="V6IFT6"/>
<reference evidence="2" key="1">
    <citation type="submission" date="2013-05" db="EMBL/GenBank/DDBJ databases">
        <authorList>
            <person name="Harkins D.M."/>
            <person name="Durkin A.S."/>
            <person name="Brinkac L.M."/>
            <person name="Haft D.H."/>
            <person name="Selengut J.D."/>
            <person name="Sanka R."/>
            <person name="DePew J."/>
            <person name="Purushe J."/>
            <person name="Hartskeerl R.A."/>
            <person name="Ahmed A."/>
            <person name="van der Linden H."/>
            <person name="Goris M.G.A."/>
            <person name="Vinetz J.M."/>
            <person name="Sutton G.G."/>
            <person name="Nierman W.C."/>
            <person name="Fouts D.E."/>
        </authorList>
    </citation>
    <scope>NUCLEOTIDE SEQUENCE [LARGE SCALE GENOMIC DNA]</scope>
    <source>
        <strain evidence="2">L 60</strain>
    </source>
</reference>
<name>V6IFT6_9LEPT</name>
<sequence>MGNPSNEIVLESKFDRSGSAQILESDKVSKVSDVSKKIPGDPVFLMKKTIILSFYILFLVLESSLLAQPAHNWNSPSEVVKQVKKKFNDLNSYKANFQIQTVSNRKSKNMRGVCLYKKGGRIRYQFSDPSGDEIVSDGKTLYIYIARLNAVGKQDLTLNKSNKSGPIFSSFTDEGLSRIFRKYHYKFDSIEQPQTSSKDGRKYFVLNLEQREKIGGFETMLLYVDAETYFIQKAVASDGRGKETTVEFSNLEINPDLEDGQFNFHIGGNAKIINNPLVSEQ</sequence>
<dbReference type="PANTHER" id="PTHR35869">
    <property type="entry name" value="OUTER-MEMBRANE LIPOPROTEIN CARRIER PROTEIN"/>
    <property type="match status" value="1"/>
</dbReference>
<dbReference type="OrthoDB" id="341515at2"/>
<dbReference type="RefSeq" id="WP_020983510.1">
    <property type="nucleotide sequence ID" value="NZ_AHMT02000015.1"/>
</dbReference>
<gene>
    <name evidence="2" type="ORF">LEP1GSC062_0719</name>
</gene>
<dbReference type="Pfam" id="PF03548">
    <property type="entry name" value="LolA"/>
    <property type="match status" value="1"/>
</dbReference>
<dbReference type="Proteomes" id="UP000018747">
    <property type="component" value="Unassembled WGS sequence"/>
</dbReference>
<evidence type="ECO:0000313" key="2">
    <source>
        <dbReference type="EMBL" id="EQA63888.1"/>
    </source>
</evidence>
<dbReference type="PANTHER" id="PTHR35869:SF1">
    <property type="entry name" value="OUTER-MEMBRANE LIPOPROTEIN CARRIER PROTEIN"/>
    <property type="match status" value="1"/>
</dbReference>
<dbReference type="STRING" id="100053.GCA_002009845_01233"/>
<dbReference type="Gene3D" id="2.50.20.10">
    <property type="entry name" value="Lipoprotein localisation LolA/LolB/LppX"/>
    <property type="match status" value="1"/>
</dbReference>
<accession>V6IFT6</accession>
<dbReference type="InterPro" id="IPR029046">
    <property type="entry name" value="LolA/LolB/LppX"/>
</dbReference>
<dbReference type="SUPFAM" id="SSF89392">
    <property type="entry name" value="Prokaryotic lipoproteins and lipoprotein localization factors"/>
    <property type="match status" value="1"/>
</dbReference>
<keyword evidence="2" id="KW-0449">Lipoprotein</keyword>
<evidence type="ECO:0000313" key="3">
    <source>
        <dbReference type="Proteomes" id="UP000018747"/>
    </source>
</evidence>
<evidence type="ECO:0000256" key="1">
    <source>
        <dbReference type="ARBA" id="ARBA00022729"/>
    </source>
</evidence>
<proteinExistence type="predicted"/>
<dbReference type="InterPro" id="IPR004564">
    <property type="entry name" value="OM_lipoprot_carrier_LolA-like"/>
</dbReference>
<keyword evidence="3" id="KW-1185">Reference proteome</keyword>